<organism evidence="6 7">
    <name type="scientific">Sporormia fimetaria CBS 119925</name>
    <dbReference type="NCBI Taxonomy" id="1340428"/>
    <lineage>
        <taxon>Eukaryota</taxon>
        <taxon>Fungi</taxon>
        <taxon>Dikarya</taxon>
        <taxon>Ascomycota</taxon>
        <taxon>Pezizomycotina</taxon>
        <taxon>Dothideomycetes</taxon>
        <taxon>Pleosporomycetidae</taxon>
        <taxon>Pleosporales</taxon>
        <taxon>Sporormiaceae</taxon>
        <taxon>Sporormia</taxon>
    </lineage>
</organism>
<dbReference type="SUPFAM" id="SSF53474">
    <property type="entry name" value="alpha/beta-Hydrolases"/>
    <property type="match status" value="1"/>
</dbReference>
<dbReference type="GO" id="GO:0016042">
    <property type="term" value="P:lipid catabolic process"/>
    <property type="evidence" value="ECO:0007669"/>
    <property type="project" value="InterPro"/>
</dbReference>
<feature type="chain" id="PRO_5025558387" evidence="3">
    <location>
        <begin position="21"/>
        <end position="301"/>
    </location>
</feature>
<keyword evidence="1 3" id="KW-0732">Signal</keyword>
<keyword evidence="7" id="KW-1185">Reference proteome</keyword>
<dbReference type="PANTHER" id="PTHR46640:SF1">
    <property type="entry name" value="FUNGAL LIPASE-LIKE DOMAIN-CONTAINING PROTEIN-RELATED"/>
    <property type="match status" value="1"/>
</dbReference>
<evidence type="ECO:0000256" key="2">
    <source>
        <dbReference type="ARBA" id="ARBA00022801"/>
    </source>
</evidence>
<protein>
    <submittedName>
        <fullName evidence="6">Alpha/beta-hydrolase</fullName>
    </submittedName>
</protein>
<dbReference type="GO" id="GO:0016787">
    <property type="term" value="F:hydrolase activity"/>
    <property type="evidence" value="ECO:0007669"/>
    <property type="project" value="UniProtKB-KW"/>
</dbReference>
<dbReference type="CDD" id="cd00519">
    <property type="entry name" value="Lipase_3"/>
    <property type="match status" value="1"/>
</dbReference>
<proteinExistence type="predicted"/>
<dbReference type="Pfam" id="PF03893">
    <property type="entry name" value="Lipase3_N"/>
    <property type="match status" value="1"/>
</dbReference>
<dbReference type="InterPro" id="IPR029058">
    <property type="entry name" value="AB_hydrolase_fold"/>
</dbReference>
<name>A0A6A6V2C7_9PLEO</name>
<dbReference type="OrthoDB" id="426718at2759"/>
<accession>A0A6A6V2C7</accession>
<dbReference type="InterPro" id="IPR051299">
    <property type="entry name" value="AB_hydrolase_lip/est"/>
</dbReference>
<dbReference type="Proteomes" id="UP000799440">
    <property type="component" value="Unassembled WGS sequence"/>
</dbReference>
<feature type="domain" description="Mono-/di-acylglycerol lipase N-terminal" evidence="5">
    <location>
        <begin position="14"/>
        <end position="75"/>
    </location>
</feature>
<evidence type="ECO:0000313" key="6">
    <source>
        <dbReference type="EMBL" id="KAF2744698.1"/>
    </source>
</evidence>
<evidence type="ECO:0000259" key="4">
    <source>
        <dbReference type="Pfam" id="PF01764"/>
    </source>
</evidence>
<feature type="signal peptide" evidence="3">
    <location>
        <begin position="1"/>
        <end position="20"/>
    </location>
</feature>
<dbReference type="AlphaFoldDB" id="A0A6A6V2C7"/>
<evidence type="ECO:0000256" key="3">
    <source>
        <dbReference type="SAM" id="SignalP"/>
    </source>
</evidence>
<sequence>MVYSLKSLGLLALAAVGVSAAPTTLENRAVSAAIFDRLEFFSQYSAATYCLANNNSPNTKLTCAQGNCPRVQAANTRTITEFQNTAASDATGFVATDTTNQLIVVAFRGSRSVRNWIANVQFPEVATTICSNCEASQGFWNSWLEVQTRVLNAVNTARVQYPSYKVVVTGHSLGGALAQLAAGVLRSRGINADLYSYGAPKVGSAALANYLTSTSRGATYRVTKKNDPVPRLPPALLGYRHTSPEYYLTNANGVYVTPNDITTYTGTLNLRGNEGDLGFDTAAHVDYFGPISACEGAPIEL</sequence>
<dbReference type="EMBL" id="MU006587">
    <property type="protein sequence ID" value="KAF2744698.1"/>
    <property type="molecule type" value="Genomic_DNA"/>
</dbReference>
<gene>
    <name evidence="6" type="ORF">M011DRAFT_408193</name>
</gene>
<dbReference type="PANTHER" id="PTHR46640">
    <property type="entry name" value="TRIACYLGLYCEROL LIPASE, PUTATIVE (AFU_ORTHOLOGUE AFUA_6G06510)-RELATED"/>
    <property type="match status" value="1"/>
</dbReference>
<evidence type="ECO:0000256" key="1">
    <source>
        <dbReference type="ARBA" id="ARBA00022729"/>
    </source>
</evidence>
<keyword evidence="2" id="KW-0378">Hydrolase</keyword>
<dbReference type="Pfam" id="PF01764">
    <property type="entry name" value="Lipase_3"/>
    <property type="match status" value="1"/>
</dbReference>
<dbReference type="Gene3D" id="3.40.50.1820">
    <property type="entry name" value="alpha/beta hydrolase"/>
    <property type="match status" value="1"/>
</dbReference>
<evidence type="ECO:0000313" key="7">
    <source>
        <dbReference type="Proteomes" id="UP000799440"/>
    </source>
</evidence>
<dbReference type="InterPro" id="IPR002921">
    <property type="entry name" value="Fungal_lipase-type"/>
</dbReference>
<reference evidence="6" key="1">
    <citation type="journal article" date="2020" name="Stud. Mycol.">
        <title>101 Dothideomycetes genomes: a test case for predicting lifestyles and emergence of pathogens.</title>
        <authorList>
            <person name="Haridas S."/>
            <person name="Albert R."/>
            <person name="Binder M."/>
            <person name="Bloem J."/>
            <person name="Labutti K."/>
            <person name="Salamov A."/>
            <person name="Andreopoulos B."/>
            <person name="Baker S."/>
            <person name="Barry K."/>
            <person name="Bills G."/>
            <person name="Bluhm B."/>
            <person name="Cannon C."/>
            <person name="Castanera R."/>
            <person name="Culley D."/>
            <person name="Daum C."/>
            <person name="Ezra D."/>
            <person name="Gonzalez J."/>
            <person name="Henrissat B."/>
            <person name="Kuo A."/>
            <person name="Liang C."/>
            <person name="Lipzen A."/>
            <person name="Lutzoni F."/>
            <person name="Magnuson J."/>
            <person name="Mondo S."/>
            <person name="Nolan M."/>
            <person name="Ohm R."/>
            <person name="Pangilinan J."/>
            <person name="Park H.-J."/>
            <person name="Ramirez L."/>
            <person name="Alfaro M."/>
            <person name="Sun H."/>
            <person name="Tritt A."/>
            <person name="Yoshinaga Y."/>
            <person name="Zwiers L.-H."/>
            <person name="Turgeon B."/>
            <person name="Goodwin S."/>
            <person name="Spatafora J."/>
            <person name="Crous P."/>
            <person name="Grigoriev I."/>
        </authorList>
    </citation>
    <scope>NUCLEOTIDE SEQUENCE</scope>
    <source>
        <strain evidence="6">CBS 119925</strain>
    </source>
</reference>
<evidence type="ECO:0000259" key="5">
    <source>
        <dbReference type="Pfam" id="PF03893"/>
    </source>
</evidence>
<feature type="domain" description="Fungal lipase-type" evidence="4">
    <location>
        <begin position="104"/>
        <end position="235"/>
    </location>
</feature>
<dbReference type="InterPro" id="IPR005592">
    <property type="entry name" value="Mono/diacylglycerol_lipase_N"/>
</dbReference>